<evidence type="ECO:0000313" key="2">
    <source>
        <dbReference type="Proteomes" id="UP000658514"/>
    </source>
</evidence>
<comment type="caution">
    <text evidence="1">The sequence shown here is derived from an EMBL/GenBank/DDBJ whole genome shotgun (WGS) entry which is preliminary data.</text>
</comment>
<proteinExistence type="predicted"/>
<dbReference type="EMBL" id="JACJQH010000017">
    <property type="protein sequence ID" value="MBD2196364.1"/>
    <property type="molecule type" value="Genomic_DNA"/>
</dbReference>
<keyword evidence="2" id="KW-1185">Reference proteome</keyword>
<evidence type="ECO:0000313" key="1">
    <source>
        <dbReference type="EMBL" id="MBD2196364.1"/>
    </source>
</evidence>
<dbReference type="Proteomes" id="UP000658514">
    <property type="component" value="Unassembled WGS sequence"/>
</dbReference>
<name>A0ABR8A952_9CYAN</name>
<organism evidence="1 2">
    <name type="scientific">Calothrix parietina FACHB-288</name>
    <dbReference type="NCBI Taxonomy" id="2692896"/>
    <lineage>
        <taxon>Bacteria</taxon>
        <taxon>Bacillati</taxon>
        <taxon>Cyanobacteriota</taxon>
        <taxon>Cyanophyceae</taxon>
        <taxon>Nostocales</taxon>
        <taxon>Calotrichaceae</taxon>
        <taxon>Calothrix</taxon>
    </lineage>
</organism>
<sequence length="62" mass="7020">MKKYIAGAKIAMSDNQLLCNYAFSFFAIAQSREAESVTAKQLVVRHRLYVTAYSENNVSKSR</sequence>
<protein>
    <submittedName>
        <fullName evidence="1">Uncharacterized protein</fullName>
    </submittedName>
</protein>
<reference evidence="1 2" key="1">
    <citation type="journal article" date="2020" name="ISME J.">
        <title>Comparative genomics reveals insights into cyanobacterial evolution and habitat adaptation.</title>
        <authorList>
            <person name="Chen M.Y."/>
            <person name="Teng W.K."/>
            <person name="Zhao L."/>
            <person name="Hu C.X."/>
            <person name="Zhou Y.K."/>
            <person name="Han B.P."/>
            <person name="Song L.R."/>
            <person name="Shu W.S."/>
        </authorList>
    </citation>
    <scope>NUCLEOTIDE SEQUENCE [LARGE SCALE GENOMIC DNA]</scope>
    <source>
        <strain evidence="1 2">FACHB-288</strain>
    </source>
</reference>
<dbReference type="RefSeq" id="WP_190542311.1">
    <property type="nucleotide sequence ID" value="NZ_CAWPNO010000048.1"/>
</dbReference>
<gene>
    <name evidence="1" type="ORF">H6G24_12770</name>
</gene>
<accession>A0ABR8A952</accession>